<dbReference type="PATRIC" id="fig|1279009.4.peg.2200"/>
<dbReference type="Pfam" id="PF00293">
    <property type="entry name" value="NUDIX"/>
    <property type="match status" value="1"/>
</dbReference>
<evidence type="ECO:0000313" key="4">
    <source>
        <dbReference type="Proteomes" id="UP000011910"/>
    </source>
</evidence>
<keyword evidence="1" id="KW-0378">Hydrolase</keyword>
<evidence type="ECO:0000259" key="2">
    <source>
        <dbReference type="PROSITE" id="PS51462"/>
    </source>
</evidence>
<comment type="caution">
    <text evidence="3">The sequence shown here is derived from an EMBL/GenBank/DDBJ whole genome shotgun (WGS) entry which is preliminary data.</text>
</comment>
<dbReference type="SUPFAM" id="SSF55811">
    <property type="entry name" value="Nudix"/>
    <property type="match status" value="1"/>
</dbReference>
<dbReference type="PANTHER" id="PTHR43222:SF9">
    <property type="entry name" value="8-OXO-(D)GTP PHOSPHATASE"/>
    <property type="match status" value="1"/>
</dbReference>
<dbReference type="Gene3D" id="3.90.79.10">
    <property type="entry name" value="Nucleoside Triphosphate Pyrophosphohydrolase"/>
    <property type="match status" value="1"/>
</dbReference>
<dbReference type="GO" id="GO:0016787">
    <property type="term" value="F:hydrolase activity"/>
    <property type="evidence" value="ECO:0007669"/>
    <property type="project" value="UniProtKB-KW"/>
</dbReference>
<dbReference type="CDD" id="cd03673">
    <property type="entry name" value="NUDIX_Ap6A_hydrolase"/>
    <property type="match status" value="1"/>
</dbReference>
<dbReference type="InterPro" id="IPR000086">
    <property type="entry name" value="NUDIX_hydrolase_dom"/>
</dbReference>
<dbReference type="eggNOG" id="COG0494">
    <property type="taxonomic scope" value="Bacteria"/>
</dbReference>
<dbReference type="STRING" id="1279009.ADICEAN_02171"/>
<gene>
    <name evidence="3" type="ORF">ADICEAN_02171</name>
</gene>
<keyword evidence="4" id="KW-1185">Reference proteome</keyword>
<dbReference type="PROSITE" id="PS00893">
    <property type="entry name" value="NUDIX_BOX"/>
    <property type="match status" value="1"/>
</dbReference>
<dbReference type="AlphaFoldDB" id="M7NW63"/>
<dbReference type="EMBL" id="AODQ01000049">
    <property type="protein sequence ID" value="EMR02694.1"/>
    <property type="molecule type" value="Genomic_DNA"/>
</dbReference>
<name>M7NW63_9BACT</name>
<reference evidence="3 4" key="1">
    <citation type="journal article" date="2013" name="Genome Announc.">
        <title>Draft Genome Sequence of Cesiribacter andamanensis Strain AMV16T, Isolated from a Soil Sample from a Mud Volcano in the Andaman Islands, India.</title>
        <authorList>
            <person name="Shivaji S."/>
            <person name="Ara S."/>
            <person name="Begum Z."/>
            <person name="Srinivas T.N."/>
            <person name="Singh A."/>
            <person name="Kumar Pinnaka A."/>
        </authorList>
    </citation>
    <scope>NUCLEOTIDE SEQUENCE [LARGE SCALE GENOMIC DNA]</scope>
    <source>
        <strain evidence="3 4">AMV16</strain>
    </source>
</reference>
<accession>M7NW63</accession>
<feature type="domain" description="Nudix hydrolase" evidence="2">
    <location>
        <begin position="93"/>
        <end position="220"/>
    </location>
</feature>
<dbReference type="InterPro" id="IPR015797">
    <property type="entry name" value="NUDIX_hydrolase-like_dom_sf"/>
</dbReference>
<dbReference type="Proteomes" id="UP000011910">
    <property type="component" value="Unassembled WGS sequence"/>
</dbReference>
<dbReference type="OrthoDB" id="9816289at2"/>
<protein>
    <recommendedName>
        <fullName evidence="2">Nudix hydrolase domain-containing protein</fullName>
    </recommendedName>
</protein>
<dbReference type="PANTHER" id="PTHR43222">
    <property type="entry name" value="NUDIX HYDROLASE 23"/>
    <property type="match status" value="1"/>
</dbReference>
<organism evidence="3 4">
    <name type="scientific">Cesiribacter andamanensis AMV16</name>
    <dbReference type="NCBI Taxonomy" id="1279009"/>
    <lineage>
        <taxon>Bacteria</taxon>
        <taxon>Pseudomonadati</taxon>
        <taxon>Bacteroidota</taxon>
        <taxon>Cytophagia</taxon>
        <taxon>Cytophagales</taxon>
        <taxon>Cesiribacteraceae</taxon>
        <taxon>Cesiribacter</taxon>
    </lineage>
</organism>
<dbReference type="InterPro" id="IPR020084">
    <property type="entry name" value="NUDIX_hydrolase_CS"/>
</dbReference>
<sequence>MKIFINDISVNLAKASEELEHKIYDIVLDAQSDNVDSKKLIDDVLIKRAGLSQVQALIMLMHEKEFRELDSITFSVPPQEYKSIKKAIKKQFKVVKAGGGIVEHNDQILLIYRKNKWDLPKGKLDKGEKPKKGALREVEEECNVTVKVGEKITHTWHTYIRNGKKHLKKTHWYRMECIDDSQMKPQREEGITDVRWMGERDTQVAMVNSFRSIRHVIKKYYSLSTKLI</sequence>
<evidence type="ECO:0000313" key="3">
    <source>
        <dbReference type="EMBL" id="EMR02694.1"/>
    </source>
</evidence>
<dbReference type="PROSITE" id="PS51462">
    <property type="entry name" value="NUDIX"/>
    <property type="match status" value="1"/>
</dbReference>
<proteinExistence type="predicted"/>
<dbReference type="RefSeq" id="WP_009195564.1">
    <property type="nucleotide sequence ID" value="NZ_AODQ01000049.1"/>
</dbReference>
<evidence type="ECO:0000256" key="1">
    <source>
        <dbReference type="ARBA" id="ARBA00022801"/>
    </source>
</evidence>